<comment type="subcellular location">
    <subcellularLocation>
        <location evidence="1">Secreted</location>
    </subcellularLocation>
</comment>
<evidence type="ECO:0000259" key="10">
    <source>
        <dbReference type="SMART" id="SM01359"/>
    </source>
</evidence>
<evidence type="ECO:0000256" key="7">
    <source>
        <dbReference type="ARBA" id="ARBA00023157"/>
    </source>
</evidence>
<dbReference type="GO" id="GO:0005615">
    <property type="term" value="C:extracellular space"/>
    <property type="evidence" value="ECO:0007669"/>
    <property type="project" value="InterPro"/>
</dbReference>
<dbReference type="InterPro" id="IPR011625">
    <property type="entry name" value="A2M_N_BRD"/>
</dbReference>
<dbReference type="SMART" id="SM01419">
    <property type="entry name" value="Thiol-ester_cl"/>
    <property type="match status" value="1"/>
</dbReference>
<dbReference type="PANTHER" id="PTHR11412:SF150">
    <property type="entry name" value="ALPHA-2-MACROGLOBULIN-RELATED"/>
    <property type="match status" value="1"/>
</dbReference>
<dbReference type="Pfam" id="PF07703">
    <property type="entry name" value="A2M_BRD"/>
    <property type="match status" value="1"/>
</dbReference>
<dbReference type="PROSITE" id="PS00477">
    <property type="entry name" value="ALPHA_2_MACROGLOBULIN"/>
    <property type="match status" value="1"/>
</dbReference>
<gene>
    <name evidence="13" type="ORF">FSCOSCO3_A012888</name>
</gene>
<evidence type="ECO:0000256" key="8">
    <source>
        <dbReference type="ARBA" id="ARBA00023180"/>
    </source>
</evidence>
<dbReference type="Pfam" id="PF07677">
    <property type="entry name" value="A2M_recep"/>
    <property type="match status" value="1"/>
</dbReference>
<proteinExistence type="inferred from homology"/>
<dbReference type="InterPro" id="IPR019742">
    <property type="entry name" value="MacrogloblnA2_CS"/>
</dbReference>
<dbReference type="InterPro" id="IPR013783">
    <property type="entry name" value="Ig-like_fold"/>
</dbReference>
<dbReference type="InterPro" id="IPR041555">
    <property type="entry name" value="MG3"/>
</dbReference>
<comment type="caution">
    <text evidence="13">The sequence shown here is derived from an EMBL/GenBank/DDBJ whole genome shotgun (WGS) entry which is preliminary data.</text>
</comment>
<feature type="domain" description="Alpha-2-macroglobulin bait region" evidence="10">
    <location>
        <begin position="470"/>
        <end position="616"/>
    </location>
</feature>
<evidence type="ECO:0000256" key="1">
    <source>
        <dbReference type="ARBA" id="ARBA00004613"/>
    </source>
</evidence>
<feature type="signal peptide" evidence="9">
    <location>
        <begin position="1"/>
        <end position="27"/>
    </location>
</feature>
<dbReference type="InterPro" id="IPR040839">
    <property type="entry name" value="MG4"/>
</dbReference>
<dbReference type="InterPro" id="IPR047565">
    <property type="entry name" value="Alpha-macroglob_thiol-ester_cl"/>
</dbReference>
<dbReference type="SUPFAM" id="SSF49410">
    <property type="entry name" value="Alpha-macroglobulin receptor domain"/>
    <property type="match status" value="1"/>
</dbReference>
<dbReference type="PANTHER" id="PTHR11412">
    <property type="entry name" value="MACROGLOBULIN / COMPLEMENT"/>
    <property type="match status" value="1"/>
</dbReference>
<dbReference type="Pfam" id="PF17791">
    <property type="entry name" value="MG3"/>
    <property type="match status" value="1"/>
</dbReference>
<dbReference type="Pfam" id="PF07678">
    <property type="entry name" value="TED_complement"/>
    <property type="match status" value="1"/>
</dbReference>
<dbReference type="InterPro" id="IPR041813">
    <property type="entry name" value="A2M_TED"/>
</dbReference>
<dbReference type="InterPro" id="IPR011626">
    <property type="entry name" value="Alpha-macroglobulin_TED"/>
</dbReference>
<evidence type="ECO:0000259" key="12">
    <source>
        <dbReference type="SMART" id="SM01361"/>
    </source>
</evidence>
<dbReference type="FunFam" id="1.50.10.20:FF:000001">
    <property type="entry name" value="CD109 isoform 1"/>
    <property type="match status" value="1"/>
</dbReference>
<dbReference type="Gene3D" id="2.60.40.1940">
    <property type="match status" value="1"/>
</dbReference>
<dbReference type="SMART" id="SM01359">
    <property type="entry name" value="A2M_N_2"/>
    <property type="match status" value="1"/>
</dbReference>
<evidence type="ECO:0000256" key="9">
    <source>
        <dbReference type="SAM" id="SignalP"/>
    </source>
</evidence>
<accession>A0AAV1QHZ7</accession>
<keyword evidence="5 9" id="KW-0732">Signal</keyword>
<dbReference type="Gene3D" id="2.60.40.690">
    <property type="entry name" value="Alpha-macroglobulin, receptor-binding domain"/>
    <property type="match status" value="1"/>
</dbReference>
<evidence type="ECO:0000259" key="11">
    <source>
        <dbReference type="SMART" id="SM01360"/>
    </source>
</evidence>
<keyword evidence="14" id="KW-1185">Reference proteome</keyword>
<keyword evidence="6" id="KW-0722">Serine protease inhibitor</keyword>
<dbReference type="SMART" id="SM01360">
    <property type="entry name" value="A2M"/>
    <property type="match status" value="1"/>
</dbReference>
<dbReference type="InterPro" id="IPR036595">
    <property type="entry name" value="A-macroglobulin_rcpt-bd_sf"/>
</dbReference>
<comment type="similarity">
    <text evidence="2">Belongs to the protease inhibitor I39 (alpha-2-macroglobulin) family.</text>
</comment>
<dbReference type="GO" id="GO:0004867">
    <property type="term" value="F:serine-type endopeptidase inhibitor activity"/>
    <property type="evidence" value="ECO:0007669"/>
    <property type="project" value="UniProtKB-KW"/>
</dbReference>
<dbReference type="Gene3D" id="2.60.40.10">
    <property type="entry name" value="Immunoglobulins"/>
    <property type="match status" value="2"/>
</dbReference>
<dbReference type="Pfam" id="PF17789">
    <property type="entry name" value="MG4"/>
    <property type="match status" value="1"/>
</dbReference>
<keyword evidence="3" id="KW-0964">Secreted</keyword>
<evidence type="ECO:0000313" key="14">
    <source>
        <dbReference type="Proteomes" id="UP001314229"/>
    </source>
</evidence>
<feature type="domain" description="Alpha-2-macroglobulin" evidence="11">
    <location>
        <begin position="737"/>
        <end position="826"/>
    </location>
</feature>
<evidence type="ECO:0000256" key="4">
    <source>
        <dbReference type="ARBA" id="ARBA00022690"/>
    </source>
</evidence>
<feature type="domain" description="Alpha-macroglobulin receptor-binding" evidence="12">
    <location>
        <begin position="1349"/>
        <end position="1436"/>
    </location>
</feature>
<dbReference type="Pfam" id="PF01835">
    <property type="entry name" value="MG2"/>
    <property type="match status" value="1"/>
</dbReference>
<dbReference type="InterPro" id="IPR008930">
    <property type="entry name" value="Terpenoid_cyclase/PrenylTrfase"/>
</dbReference>
<keyword evidence="4" id="KW-0646">Protease inhibitor</keyword>
<dbReference type="Gene3D" id="1.50.10.20">
    <property type="match status" value="1"/>
</dbReference>
<dbReference type="InterPro" id="IPR014756">
    <property type="entry name" value="Ig_E-set"/>
</dbReference>
<dbReference type="SUPFAM" id="SSF81296">
    <property type="entry name" value="E set domains"/>
    <property type="match status" value="1"/>
</dbReference>
<dbReference type="Gene3D" id="2.60.40.1930">
    <property type="match status" value="2"/>
</dbReference>
<evidence type="ECO:0000256" key="2">
    <source>
        <dbReference type="ARBA" id="ARBA00010952"/>
    </source>
</evidence>
<evidence type="ECO:0000256" key="5">
    <source>
        <dbReference type="ARBA" id="ARBA00022729"/>
    </source>
</evidence>
<evidence type="ECO:0000256" key="3">
    <source>
        <dbReference type="ARBA" id="ARBA00022525"/>
    </source>
</evidence>
<dbReference type="SMART" id="SM01361">
    <property type="entry name" value="A2M_recep"/>
    <property type="match status" value="1"/>
</dbReference>
<evidence type="ECO:0000313" key="13">
    <source>
        <dbReference type="EMBL" id="CAK6983158.1"/>
    </source>
</evidence>
<keyword evidence="7" id="KW-1015">Disulfide bond</keyword>
<reference evidence="13 14" key="1">
    <citation type="submission" date="2024-01" db="EMBL/GenBank/DDBJ databases">
        <authorList>
            <person name="Alioto T."/>
            <person name="Alioto T."/>
            <person name="Gomez Garrido J."/>
        </authorList>
    </citation>
    <scope>NUCLEOTIDE SEQUENCE [LARGE SCALE GENOMIC DNA]</scope>
</reference>
<feature type="chain" id="PRO_5043427056" evidence="9">
    <location>
        <begin position="28"/>
        <end position="1441"/>
    </location>
</feature>
<organism evidence="13 14">
    <name type="scientific">Scomber scombrus</name>
    <name type="common">Atlantic mackerel</name>
    <name type="synonym">Scomber vernalis</name>
    <dbReference type="NCBI Taxonomy" id="13677"/>
    <lineage>
        <taxon>Eukaryota</taxon>
        <taxon>Metazoa</taxon>
        <taxon>Chordata</taxon>
        <taxon>Craniata</taxon>
        <taxon>Vertebrata</taxon>
        <taxon>Euteleostomi</taxon>
        <taxon>Actinopterygii</taxon>
        <taxon>Neopterygii</taxon>
        <taxon>Teleostei</taxon>
        <taxon>Neoteleostei</taxon>
        <taxon>Acanthomorphata</taxon>
        <taxon>Pelagiaria</taxon>
        <taxon>Scombriformes</taxon>
        <taxon>Scombridae</taxon>
        <taxon>Scomber</taxon>
    </lineage>
</organism>
<keyword evidence="8" id="KW-0325">Glycoprotein</keyword>
<dbReference type="Pfam" id="PF00207">
    <property type="entry name" value="A2M"/>
    <property type="match status" value="1"/>
</dbReference>
<dbReference type="InterPro" id="IPR001599">
    <property type="entry name" value="Macroglobln_a2"/>
</dbReference>
<dbReference type="InterPro" id="IPR050473">
    <property type="entry name" value="A2M/Complement_sys"/>
</dbReference>
<dbReference type="EMBL" id="CAWUFR010001214">
    <property type="protein sequence ID" value="CAK6983158.1"/>
    <property type="molecule type" value="Genomic_DNA"/>
</dbReference>
<dbReference type="Gene3D" id="2.60.120.1540">
    <property type="match status" value="1"/>
</dbReference>
<dbReference type="GO" id="GO:0007399">
    <property type="term" value="P:nervous system development"/>
    <property type="evidence" value="ECO:0007669"/>
    <property type="project" value="UniProtKB-ARBA"/>
</dbReference>
<dbReference type="CDD" id="cd02897">
    <property type="entry name" value="A2M_2"/>
    <property type="match status" value="1"/>
</dbReference>
<dbReference type="FunFam" id="2.60.40.1930:FF:000001">
    <property type="entry name" value="CD109 isoform 3"/>
    <property type="match status" value="1"/>
</dbReference>
<dbReference type="InterPro" id="IPR002890">
    <property type="entry name" value="MG2"/>
</dbReference>
<evidence type="ECO:0000256" key="6">
    <source>
        <dbReference type="ARBA" id="ARBA00022900"/>
    </source>
</evidence>
<protein>
    <submittedName>
        <fullName evidence="13">Alpha-2-macroglobulin-like</fullName>
    </submittedName>
</protein>
<dbReference type="Gene3D" id="2.20.130.20">
    <property type="match status" value="1"/>
</dbReference>
<dbReference type="InterPro" id="IPR009048">
    <property type="entry name" value="A-macroglobulin_rcpt-bd"/>
</dbReference>
<dbReference type="SUPFAM" id="SSF48239">
    <property type="entry name" value="Terpenoid cyclases/Protein prenyltransferases"/>
    <property type="match status" value="1"/>
</dbReference>
<sequence length="1441" mass="159695">MGRPGIQLQTWTLCVLLSWMCVGLTEARPQYMVTIPAVMEAGAETRFCASLLQPTENVVMTVTLMSDVKNTTLLMKSTDTDLHECITFTTPTVQNTEVQTLEVEVRGNRYHSREVRKVMFKAYRPMTFIQTDKPIYLPGQTVSFRVLSMDTKFRPVSSVYNIIEIEDPQSNRIGQWQNETSNSKILQFSYSLNSEAREGIYQVIVTSGEDKFYHSFKVEKYVLPKFDVKLKASDEVSIEQEDITVDVCAKYTFGQPVPGSVKFEMCRPLSHYIVRTYTMTPDGGVLDIVTPCHKETKQMDKKGCATLTIKMSTFTKIDQKAVQDALDITAQVEEEGTGISHQQGKRTIISYVVGKLSFIDTPKIYEEGSTVEGKVKAVYYNDTPIADKPLYLLEGQSWSRQQLQNLTTDSNGIATFSFSTATFQGDIRLTISTEPTQGYSLYKTPYNEAGEHTLSLMQQSSPDTKSVSFLEVKTKDGPLTCESEEDISIKYTVAGEAQGSADLMYLVLSRGAILMLGSKQIQVEDKPVTEGEVSFKLKVSPEMAPGIVVVAYAILPSENVMAHSADLSTEKCFGHKVLLEFSQSSAVPGEESTMQLTAQPGSLCGVSAVDQSVHIKEPGKTVNADKIFGLLPVTKASHIPYEVSDSVSCMHVRPRRYVLPRRDGTDDAYTVFQNNGLKMATNLFIRVPTCLQYKGREYHYSQYGEMDVGLGGGGPSGSGGGLSPPPIVTVRSFFPETWIWDLVEIGESGTKDVPVTAPDTITTWETEAFCLSPHGFGLAPSKEFTVFQPFFIELSLPYSVIRGEQFELKATVFSYQSNCMMVTVTPDPSLDDNLTPLSGNQHTSCLCNNGRKTVTWTMVPASLGVMNVTVSAEAVASQVSCDNEIVSVPDRGRIDVVTRQLIVKAEGTEMTKTHNWLLCPKEETLTADIVLKLPENVIDGSARASISILGDILGRALKNLDGLLQMPYGCGEQNMALLAPNIYILQYLKNTDQLTLAIKEKATNFLTSGYQRQLNYKHDDGAYSTFGAGQGNTWLTAFVLRSFAKAQSFVYIDPEKVKQTKRWLETIQRNNGCFEQLGRLFNNRMKGGVSDEVTLTAYVTATFLEMGMAKDDAVVNKSLSCLKESASELDNTYTTALLAYVFTLAGDMETRAQLLEHLDKVSLKDGGFLHWSQSTTESSASLSVEISSYVMLAKLSASPTTEDLGYTSRIVRWLTGQQNHYGGFSSTQDTVVALQALALYSTLVFSPEGSSTVTVQSPSDQMTFDVNQHNKLLYQEKTLQDVTGKYSLEVKGTTCAVMQISLHYNIPTPTDVTTLIVEVIPEASCSSRPTRPKLTLKLKSLYRGDQLSTNMLILDIKMLSGFVPNPESLKELKGALLVDNVEQKEDHVLVYIRELPKMILNHRLELIQEIPVQNLKPAVIKIYDYYQPSDQAETEYTYPCA</sequence>
<name>A0AAV1QHZ7_SCOSC</name>
<dbReference type="Proteomes" id="UP001314229">
    <property type="component" value="Unassembled WGS sequence"/>
</dbReference>